<dbReference type="CDD" id="cd00180">
    <property type="entry name" value="PKc"/>
    <property type="match status" value="1"/>
</dbReference>
<dbReference type="PANTHER" id="PTHR11042">
    <property type="entry name" value="EUKARYOTIC TRANSLATION INITIATION FACTOR 2-ALPHA KINASE EIF2-ALPHA KINASE -RELATED"/>
    <property type="match status" value="1"/>
</dbReference>
<dbReference type="Proteomes" id="UP000184356">
    <property type="component" value="Unassembled WGS sequence"/>
</dbReference>
<evidence type="ECO:0000256" key="3">
    <source>
        <dbReference type="ARBA" id="ARBA00022777"/>
    </source>
</evidence>
<dbReference type="GO" id="GO:0110031">
    <property type="term" value="P:negative regulation of G2/MI transition of meiotic cell cycle"/>
    <property type="evidence" value="ECO:0007669"/>
    <property type="project" value="TreeGrafter"/>
</dbReference>
<sequence>MPAVMDSQGERFTSIITNGDIYIKPVKGPKLGIGVDQVLYTCKSPMPKSIEVARKTNRIGSDNRYTSDSDNPLKAETDELKHLDHQHCVRFVDAYEDNSAEFGRRIYILTSPVAETDLAAFLEDLLSQWKHNEIPSLFRCLINGLNYIHGKGTVHMDVKPRNILLRRGDVYFIDFGAAVKSPKPGDPITREGMPGTRTEAYCAPEVEAGHTPQMSADIFSLGAVFLECLTVCCDPDYFKRLKGAYESGDHDDEFSWAGCQAEVFEEAGKNVDIKNSGPWSKFKSMLFLCQLMMNTIESQRPSASTLSQCWTYADCLGLPKSLCSSQECRSLATFQNADEALQEALVAGHWLAAELLCHAGADVNTRCNAQGNALWNGTGIFYILRPPLEITDSLASS</sequence>
<dbReference type="EMBL" id="KV878590">
    <property type="protein sequence ID" value="OJJ56691.1"/>
    <property type="molecule type" value="Genomic_DNA"/>
</dbReference>
<keyword evidence="2" id="KW-0547">Nucleotide-binding</keyword>
<dbReference type="InterPro" id="IPR050339">
    <property type="entry name" value="CC_SR_Kinase"/>
</dbReference>
<evidence type="ECO:0000256" key="4">
    <source>
        <dbReference type="ARBA" id="ARBA00022840"/>
    </source>
</evidence>
<dbReference type="GO" id="GO:0005737">
    <property type="term" value="C:cytoplasm"/>
    <property type="evidence" value="ECO:0007669"/>
    <property type="project" value="TreeGrafter"/>
</dbReference>
<keyword evidence="7" id="KW-1185">Reference proteome</keyword>
<reference evidence="7" key="1">
    <citation type="journal article" date="2017" name="Genome Biol.">
        <title>Comparative genomics reveals high biological diversity and specific adaptations in the industrially and medically important fungal genus Aspergillus.</title>
        <authorList>
            <person name="de Vries R.P."/>
            <person name="Riley R."/>
            <person name="Wiebenga A."/>
            <person name="Aguilar-Osorio G."/>
            <person name="Amillis S."/>
            <person name="Uchima C.A."/>
            <person name="Anderluh G."/>
            <person name="Asadollahi M."/>
            <person name="Askin M."/>
            <person name="Barry K."/>
            <person name="Battaglia E."/>
            <person name="Bayram O."/>
            <person name="Benocci T."/>
            <person name="Braus-Stromeyer S.A."/>
            <person name="Caldana C."/>
            <person name="Canovas D."/>
            <person name="Cerqueira G.C."/>
            <person name="Chen F."/>
            <person name="Chen W."/>
            <person name="Choi C."/>
            <person name="Clum A."/>
            <person name="Dos Santos R.A."/>
            <person name="Damasio A.R."/>
            <person name="Diallinas G."/>
            <person name="Emri T."/>
            <person name="Fekete E."/>
            <person name="Flipphi M."/>
            <person name="Freyberg S."/>
            <person name="Gallo A."/>
            <person name="Gournas C."/>
            <person name="Habgood R."/>
            <person name="Hainaut M."/>
            <person name="Harispe M.L."/>
            <person name="Henrissat B."/>
            <person name="Hilden K.S."/>
            <person name="Hope R."/>
            <person name="Hossain A."/>
            <person name="Karabika E."/>
            <person name="Karaffa L."/>
            <person name="Karanyi Z."/>
            <person name="Krasevec N."/>
            <person name="Kuo A."/>
            <person name="Kusch H."/>
            <person name="LaButti K."/>
            <person name="Lagendijk E.L."/>
            <person name="Lapidus A."/>
            <person name="Levasseur A."/>
            <person name="Lindquist E."/>
            <person name="Lipzen A."/>
            <person name="Logrieco A.F."/>
            <person name="MacCabe A."/>
            <person name="Maekelae M.R."/>
            <person name="Malavazi I."/>
            <person name="Melin P."/>
            <person name="Meyer V."/>
            <person name="Mielnichuk N."/>
            <person name="Miskei M."/>
            <person name="Molnar A.P."/>
            <person name="Mule G."/>
            <person name="Ngan C.Y."/>
            <person name="Orejas M."/>
            <person name="Orosz E."/>
            <person name="Ouedraogo J.P."/>
            <person name="Overkamp K.M."/>
            <person name="Park H.-S."/>
            <person name="Perrone G."/>
            <person name="Piumi F."/>
            <person name="Punt P.J."/>
            <person name="Ram A.F."/>
            <person name="Ramon A."/>
            <person name="Rauscher S."/>
            <person name="Record E."/>
            <person name="Riano-Pachon D.M."/>
            <person name="Robert V."/>
            <person name="Roehrig J."/>
            <person name="Ruller R."/>
            <person name="Salamov A."/>
            <person name="Salih N.S."/>
            <person name="Samson R.A."/>
            <person name="Sandor E."/>
            <person name="Sanguinetti M."/>
            <person name="Schuetze T."/>
            <person name="Sepcic K."/>
            <person name="Shelest E."/>
            <person name="Sherlock G."/>
            <person name="Sophianopoulou V."/>
            <person name="Squina F.M."/>
            <person name="Sun H."/>
            <person name="Susca A."/>
            <person name="Todd R.B."/>
            <person name="Tsang A."/>
            <person name="Unkles S.E."/>
            <person name="van de Wiele N."/>
            <person name="van Rossen-Uffink D."/>
            <person name="Oliveira J.V."/>
            <person name="Vesth T.C."/>
            <person name="Visser J."/>
            <person name="Yu J.-H."/>
            <person name="Zhou M."/>
            <person name="Andersen M.R."/>
            <person name="Archer D.B."/>
            <person name="Baker S.E."/>
            <person name="Benoit I."/>
            <person name="Brakhage A.A."/>
            <person name="Braus G.H."/>
            <person name="Fischer R."/>
            <person name="Frisvad J.C."/>
            <person name="Goldman G.H."/>
            <person name="Houbraken J."/>
            <person name="Oakley B."/>
            <person name="Pocsi I."/>
            <person name="Scazzocchio C."/>
            <person name="Seiboth B."/>
            <person name="vanKuyk P.A."/>
            <person name="Wortman J."/>
            <person name="Dyer P.S."/>
            <person name="Grigoriev I.V."/>
        </authorList>
    </citation>
    <scope>NUCLEOTIDE SEQUENCE [LARGE SCALE GENOMIC DNA]</scope>
    <source>
        <strain evidence="7">CBS 593.65</strain>
    </source>
</reference>
<protein>
    <recommendedName>
        <fullName evidence="5">Protein kinase domain-containing protein</fullName>
    </recommendedName>
</protein>
<dbReference type="InterPro" id="IPR000719">
    <property type="entry name" value="Prot_kinase_dom"/>
</dbReference>
<dbReference type="GeneID" id="63766592"/>
<dbReference type="STRING" id="1036612.A0A1L9TBB1"/>
<proteinExistence type="predicted"/>
<evidence type="ECO:0000256" key="1">
    <source>
        <dbReference type="ARBA" id="ARBA00022679"/>
    </source>
</evidence>
<dbReference type="GO" id="GO:0005634">
    <property type="term" value="C:nucleus"/>
    <property type="evidence" value="ECO:0007669"/>
    <property type="project" value="TreeGrafter"/>
</dbReference>
<feature type="domain" description="Protein kinase" evidence="5">
    <location>
        <begin position="25"/>
        <end position="313"/>
    </location>
</feature>
<dbReference type="Pfam" id="PF00069">
    <property type="entry name" value="Pkinase"/>
    <property type="match status" value="1"/>
</dbReference>
<keyword evidence="1" id="KW-0808">Transferase</keyword>
<evidence type="ECO:0000313" key="6">
    <source>
        <dbReference type="EMBL" id="OJJ56691.1"/>
    </source>
</evidence>
<dbReference type="AlphaFoldDB" id="A0A1L9TBB1"/>
<accession>A0A1L9TBB1</accession>
<dbReference type="GO" id="GO:0004713">
    <property type="term" value="F:protein tyrosine kinase activity"/>
    <property type="evidence" value="ECO:0007669"/>
    <property type="project" value="TreeGrafter"/>
</dbReference>
<dbReference type="OrthoDB" id="4433627at2759"/>
<dbReference type="PANTHER" id="PTHR11042:SF190">
    <property type="entry name" value="MITOSIS INHIBITOR PROTEIN KINASE MIK1"/>
    <property type="match status" value="1"/>
</dbReference>
<organism evidence="6 7">
    <name type="scientific">Aspergillus sydowii CBS 593.65</name>
    <dbReference type="NCBI Taxonomy" id="1036612"/>
    <lineage>
        <taxon>Eukaryota</taxon>
        <taxon>Fungi</taxon>
        <taxon>Dikarya</taxon>
        <taxon>Ascomycota</taxon>
        <taxon>Pezizomycotina</taxon>
        <taxon>Eurotiomycetes</taxon>
        <taxon>Eurotiomycetidae</taxon>
        <taxon>Eurotiales</taxon>
        <taxon>Aspergillaceae</taxon>
        <taxon>Aspergillus</taxon>
        <taxon>Aspergillus subgen. Nidulantes</taxon>
    </lineage>
</organism>
<keyword evidence="3" id="KW-0418">Kinase</keyword>
<dbReference type="PROSITE" id="PS50011">
    <property type="entry name" value="PROTEIN_KINASE_DOM"/>
    <property type="match status" value="1"/>
</dbReference>
<name>A0A1L9TBB1_9EURO</name>
<dbReference type="GO" id="GO:0005524">
    <property type="term" value="F:ATP binding"/>
    <property type="evidence" value="ECO:0007669"/>
    <property type="project" value="UniProtKB-KW"/>
</dbReference>
<gene>
    <name evidence="6" type="ORF">ASPSYDRAFT_70640</name>
</gene>
<keyword evidence="4" id="KW-0067">ATP-binding</keyword>
<dbReference type="InterPro" id="IPR011009">
    <property type="entry name" value="Kinase-like_dom_sf"/>
</dbReference>
<dbReference type="VEuPathDB" id="FungiDB:ASPSYDRAFT_70640"/>
<evidence type="ECO:0000313" key="7">
    <source>
        <dbReference type="Proteomes" id="UP000184356"/>
    </source>
</evidence>
<evidence type="ECO:0000259" key="5">
    <source>
        <dbReference type="PROSITE" id="PS50011"/>
    </source>
</evidence>
<dbReference type="SUPFAM" id="SSF56112">
    <property type="entry name" value="Protein kinase-like (PK-like)"/>
    <property type="match status" value="1"/>
</dbReference>
<evidence type="ECO:0000256" key="2">
    <source>
        <dbReference type="ARBA" id="ARBA00022741"/>
    </source>
</evidence>
<dbReference type="RefSeq" id="XP_040700497.1">
    <property type="nucleotide sequence ID" value="XM_040850519.1"/>
</dbReference>
<dbReference type="SMART" id="SM00220">
    <property type="entry name" value="S_TKc"/>
    <property type="match status" value="1"/>
</dbReference>
<dbReference type="Gene3D" id="1.10.510.10">
    <property type="entry name" value="Transferase(Phosphotransferase) domain 1"/>
    <property type="match status" value="1"/>
</dbReference>